<protein>
    <submittedName>
        <fullName evidence="4">Molybdenum cofactor biosynthesis protein B</fullName>
    </submittedName>
</protein>
<dbReference type="PIRSF" id="PIRSF006443">
    <property type="entry name" value="MoaB"/>
    <property type="match status" value="1"/>
</dbReference>
<dbReference type="GO" id="GO:0006777">
    <property type="term" value="P:Mo-molybdopterin cofactor biosynthetic process"/>
    <property type="evidence" value="ECO:0007669"/>
    <property type="project" value="UniProtKB-KW"/>
</dbReference>
<dbReference type="InterPro" id="IPR012245">
    <property type="entry name" value="MoaB"/>
</dbReference>
<keyword evidence="2" id="KW-0501">Molybdenum cofactor biosynthesis</keyword>
<evidence type="ECO:0000256" key="2">
    <source>
        <dbReference type="ARBA" id="ARBA00023150"/>
    </source>
</evidence>
<dbReference type="SUPFAM" id="SSF53218">
    <property type="entry name" value="Molybdenum cofactor biosynthesis proteins"/>
    <property type="match status" value="1"/>
</dbReference>
<sequence>MSEQSERDAAADDADRIGAAVVTITSTLSLEDDVAGDAIVAAFEDAGHGITTRELIERNYDNVQAKVSRLIDRGDVDIVVTTGGTGVEPSDATLEAVGPLIDKDLPAFVDLFHALAYDEIGISVVSSRALGGIADGVPVFCLPNDRATVRIACEEIIVPEAPRLATLADDETDEE</sequence>
<evidence type="ECO:0000256" key="1">
    <source>
        <dbReference type="ARBA" id="ARBA00006112"/>
    </source>
</evidence>
<proteinExistence type="inferred from homology"/>
<reference evidence="4 5" key="1">
    <citation type="journal article" date="2014" name="Int. J. Syst. Evol. Microbiol.">
        <title>Complete genome sequence of Corynebacterium casei LMG S-19264T (=DSM 44701T), isolated from a smear-ripened cheese.</title>
        <authorList>
            <consortium name="US DOE Joint Genome Institute (JGI-PGF)"/>
            <person name="Walter F."/>
            <person name="Albersmeier A."/>
            <person name="Kalinowski J."/>
            <person name="Ruckert C."/>
        </authorList>
    </citation>
    <scope>NUCLEOTIDE SEQUENCE [LARGE SCALE GENOMIC DNA]</scope>
    <source>
        <strain evidence="4 5">IBRC-M 10912</strain>
    </source>
</reference>
<dbReference type="EMBL" id="JBHSDJ010000126">
    <property type="protein sequence ID" value="MFC4248637.1"/>
    <property type="molecule type" value="Genomic_DNA"/>
</dbReference>
<dbReference type="Gene3D" id="3.40.980.10">
    <property type="entry name" value="MoaB/Mog-like domain"/>
    <property type="match status" value="1"/>
</dbReference>
<name>A0ABD5P2U1_9EURY</name>
<feature type="domain" description="MoaB/Mog" evidence="3">
    <location>
        <begin position="20"/>
        <end position="164"/>
    </location>
</feature>
<dbReference type="Pfam" id="PF00994">
    <property type="entry name" value="MoCF_biosynth"/>
    <property type="match status" value="1"/>
</dbReference>
<comment type="caution">
    <text evidence="4">The sequence shown here is derived from an EMBL/GenBank/DDBJ whole genome shotgun (WGS) entry which is preliminary data.</text>
</comment>
<dbReference type="SMART" id="SM00852">
    <property type="entry name" value="MoCF_biosynth"/>
    <property type="match status" value="1"/>
</dbReference>
<gene>
    <name evidence="4" type="ORF">ACFOZ7_17190</name>
</gene>
<accession>A0ABD5P2U1</accession>
<dbReference type="AlphaFoldDB" id="A0ABD5P2U1"/>
<dbReference type="PANTHER" id="PTHR43232">
    <property type="entry name" value="MOLYBDENUM COFACTOR BIOSYNTHESIS PROTEIN B"/>
    <property type="match status" value="1"/>
</dbReference>
<evidence type="ECO:0000313" key="5">
    <source>
        <dbReference type="Proteomes" id="UP001595821"/>
    </source>
</evidence>
<dbReference type="PANTHER" id="PTHR43232:SF2">
    <property type="entry name" value="MOLYBDENUM COFACTOR BIOSYNTHESIS PROTEIN B"/>
    <property type="match status" value="1"/>
</dbReference>
<dbReference type="PROSITE" id="PS01078">
    <property type="entry name" value="MOCF_BIOSYNTHESIS_1"/>
    <property type="match status" value="1"/>
</dbReference>
<dbReference type="InterPro" id="IPR008284">
    <property type="entry name" value="MoCF_biosynth_CS"/>
</dbReference>
<evidence type="ECO:0000259" key="3">
    <source>
        <dbReference type="SMART" id="SM00852"/>
    </source>
</evidence>
<organism evidence="4 5">
    <name type="scientific">Natribaculum luteum</name>
    <dbReference type="NCBI Taxonomy" id="1586232"/>
    <lineage>
        <taxon>Archaea</taxon>
        <taxon>Methanobacteriati</taxon>
        <taxon>Methanobacteriota</taxon>
        <taxon>Stenosarchaea group</taxon>
        <taxon>Halobacteria</taxon>
        <taxon>Halobacteriales</taxon>
        <taxon>Natrialbaceae</taxon>
        <taxon>Natribaculum</taxon>
    </lineage>
</organism>
<dbReference type="Proteomes" id="UP001595821">
    <property type="component" value="Unassembled WGS sequence"/>
</dbReference>
<dbReference type="InterPro" id="IPR036425">
    <property type="entry name" value="MoaB/Mog-like_dom_sf"/>
</dbReference>
<evidence type="ECO:0000313" key="4">
    <source>
        <dbReference type="EMBL" id="MFC4248637.1"/>
    </source>
</evidence>
<comment type="similarity">
    <text evidence="1">Belongs to the MoaB/Mog family.</text>
</comment>
<dbReference type="RefSeq" id="WP_246966271.1">
    <property type="nucleotide sequence ID" value="NZ_CP095397.1"/>
</dbReference>
<dbReference type="InterPro" id="IPR001453">
    <property type="entry name" value="MoaB/Mog_dom"/>
</dbReference>
<dbReference type="GeneID" id="71854180"/>